<evidence type="ECO:0000256" key="2">
    <source>
        <dbReference type="ARBA" id="ARBA00022729"/>
    </source>
</evidence>
<name>A0A255XIW0_9PROT</name>
<dbReference type="Gene3D" id="1.50.10.100">
    <property type="entry name" value="Chondroitin AC/alginate lyase"/>
    <property type="match status" value="1"/>
</dbReference>
<dbReference type="EMBL" id="NOXS01000035">
    <property type="protein sequence ID" value="OYQ16909.1"/>
    <property type="molecule type" value="Genomic_DNA"/>
</dbReference>
<evidence type="ECO:0000256" key="1">
    <source>
        <dbReference type="ARBA" id="ARBA00004418"/>
    </source>
</evidence>
<dbReference type="GO" id="GO:0016829">
    <property type="term" value="F:lyase activity"/>
    <property type="evidence" value="ECO:0007669"/>
    <property type="project" value="UniProtKB-KW"/>
</dbReference>
<dbReference type="PANTHER" id="PTHR39210">
    <property type="entry name" value="HEPARIN-SULFATE LYASE"/>
    <property type="match status" value="1"/>
</dbReference>
<keyword evidence="2" id="KW-0732">Signal</keyword>
<comment type="caution">
    <text evidence="6">The sequence shown here is derived from an EMBL/GenBank/DDBJ whole genome shotgun (WGS) entry which is preliminary data.</text>
</comment>
<evidence type="ECO:0000313" key="6">
    <source>
        <dbReference type="EMBL" id="OYQ16909.1"/>
    </source>
</evidence>
<dbReference type="GO" id="GO:0042597">
    <property type="term" value="C:periplasmic space"/>
    <property type="evidence" value="ECO:0007669"/>
    <property type="project" value="UniProtKB-SubCell"/>
</dbReference>
<dbReference type="RefSeq" id="WP_094410547.1">
    <property type="nucleotide sequence ID" value="NZ_BMJZ01000003.1"/>
</dbReference>
<dbReference type="Pfam" id="PF07940">
    <property type="entry name" value="Hepar_II_III_C"/>
    <property type="match status" value="1"/>
</dbReference>
<accession>A0A255XIW0</accession>
<evidence type="ECO:0000259" key="5">
    <source>
        <dbReference type="Pfam" id="PF07940"/>
    </source>
</evidence>
<dbReference type="AlphaFoldDB" id="A0A255XIW0"/>
<dbReference type="Proteomes" id="UP000216361">
    <property type="component" value="Unassembled WGS sequence"/>
</dbReference>
<protein>
    <recommendedName>
        <fullName evidence="5">Heparinase II/III-like C-terminal domain-containing protein</fullName>
    </recommendedName>
</protein>
<keyword evidence="4" id="KW-0456">Lyase</keyword>
<dbReference type="InterPro" id="IPR008929">
    <property type="entry name" value="Chondroitin_lyas"/>
</dbReference>
<evidence type="ECO:0000313" key="7">
    <source>
        <dbReference type="Proteomes" id="UP000216361"/>
    </source>
</evidence>
<dbReference type="PANTHER" id="PTHR39210:SF1">
    <property type="entry name" value="HEPARIN-SULFATE LYASE"/>
    <property type="match status" value="1"/>
</dbReference>
<keyword evidence="7" id="KW-1185">Reference proteome</keyword>
<keyword evidence="3" id="KW-0574">Periplasm</keyword>
<dbReference type="Gene3D" id="2.70.98.70">
    <property type="match status" value="1"/>
</dbReference>
<reference evidence="6 7" key="1">
    <citation type="submission" date="2017-07" db="EMBL/GenBank/DDBJ databases">
        <title>Elstera cyanobacteriorum sp. nov., a novel bacterium isolated from cyanobacterial aggregates in a eutrophic lake.</title>
        <authorList>
            <person name="Cai H."/>
        </authorList>
    </citation>
    <scope>NUCLEOTIDE SEQUENCE [LARGE SCALE GENOMIC DNA]</scope>
    <source>
        <strain evidence="6 7">TH019</strain>
    </source>
</reference>
<gene>
    <name evidence="6" type="ORF">CHR90_18245</name>
</gene>
<organism evidence="6 7">
    <name type="scientific">Elstera cyanobacteriorum</name>
    <dbReference type="NCBI Taxonomy" id="2022747"/>
    <lineage>
        <taxon>Bacteria</taxon>
        <taxon>Pseudomonadati</taxon>
        <taxon>Pseudomonadota</taxon>
        <taxon>Alphaproteobacteria</taxon>
        <taxon>Rhodospirillales</taxon>
        <taxon>Rhodospirillaceae</taxon>
        <taxon>Elstera</taxon>
    </lineage>
</organism>
<dbReference type="InterPro" id="IPR012480">
    <property type="entry name" value="Hepar_II_III_C"/>
</dbReference>
<evidence type="ECO:0000256" key="4">
    <source>
        <dbReference type="ARBA" id="ARBA00023239"/>
    </source>
</evidence>
<dbReference type="OrthoDB" id="9787373at2"/>
<evidence type="ECO:0000256" key="3">
    <source>
        <dbReference type="ARBA" id="ARBA00022764"/>
    </source>
</evidence>
<comment type="subcellular location">
    <subcellularLocation>
        <location evidence="1">Periplasm</location>
    </subcellularLocation>
</comment>
<sequence>MAAWTWVRHARFLSPFYWRKLDRDPPDAIRLPLPSLWEREEGEATDEPSPRAATATLEGTFVFFGESHRLGDNDSTWLPEGSSAAWRAELHSFDWLQGLRALGTAHAHDTARELVGRWIADHGHWHPVSWRPDCVGRRVAAWLHTLDILLAPAEDRLRAPLLASLGRQGRYLIDAAPMAAAGLPRVQAFTGLALATLALPLPPDLAGAAEKSVAALSETLITEDIRPDGGLLERCPSAQLRATEALLSVRAAYGAAQVTPPAALSLALDRIVPMLRFFCLGDGALALFNGGQEETAARLDAVFDRAGGGAKTPQGAPHSGFQRLERGQTIAVIDCGSNLSAGRAEAGAPLLYPLGGAPHAGPLSFELSDGEERLIVNCGAHRLADDRWRKAQRATAAHSTLTLNDRSCGEFDSDGRMTRGAAHVTVSREESPDGVWLDLSHDGYIGPFGLLVQRRLFLSADGRDLRGEDRLVPGGGEMGYGIAPFVLRFHLHPDVQASLSADTPAVLLRTASGSRWRLRAAGAALALGDSVYLGSGVDMRRCQQIILTGETEGAGATVKWALRREDG</sequence>
<proteinExistence type="predicted"/>
<feature type="domain" description="Heparinase II/III-like C-terminal" evidence="5">
    <location>
        <begin position="314"/>
        <end position="560"/>
    </location>
</feature>